<comment type="similarity">
    <text evidence="1">Belongs to the glycosyltransferase 15 family.</text>
</comment>
<evidence type="ECO:0000256" key="1">
    <source>
        <dbReference type="ARBA" id="ARBA00007677"/>
    </source>
</evidence>
<dbReference type="FunFam" id="3.90.550.10:FF:000051">
    <property type="entry name" value="Alpha-1,2-mannosyltransferase (Ktr4)"/>
    <property type="match status" value="1"/>
</dbReference>
<dbReference type="Pfam" id="PF01793">
    <property type="entry name" value="Glyco_transf_15"/>
    <property type="match status" value="1"/>
</dbReference>
<dbReference type="InterPro" id="IPR029044">
    <property type="entry name" value="Nucleotide-diphossugar_trans"/>
</dbReference>
<reference evidence="6" key="1">
    <citation type="submission" date="2016-04" db="EMBL/GenBank/DDBJ databases">
        <authorList>
            <person name="Guldener U."/>
            <person name="Guldener U."/>
        </authorList>
    </citation>
    <scope>NUCLEOTIDE SEQUENCE [LARGE SCALE GENOMIC DNA]</scope>
    <source>
        <strain evidence="6">UB2112</strain>
    </source>
</reference>
<keyword evidence="3" id="KW-0812">Transmembrane</keyword>
<accession>A0A1K0GL73</accession>
<protein>
    <submittedName>
        <fullName evidence="5">Probable KRE2 - alpha-1,2-mannosyltransferase</fullName>
    </submittedName>
    <submittedName>
        <fullName evidence="4">Probable KRE2-alpha-1,2-mannosyltransferase</fullName>
    </submittedName>
</protein>
<gene>
    <name evidence="5" type="ORF">UBRO2_02580</name>
    <name evidence="4" type="ORF">UBRO_01745</name>
</gene>
<dbReference type="InterPro" id="IPR002685">
    <property type="entry name" value="Glyco_trans_15"/>
</dbReference>
<reference evidence="5" key="3">
    <citation type="submission" date="2018-08" db="EMBL/GenBank/DDBJ databases">
        <authorList>
            <person name="Guldener U."/>
        </authorList>
    </citation>
    <scope>NUCLEOTIDE SEQUENCE</scope>
    <source>
        <strain evidence="5">UB2</strain>
    </source>
</reference>
<dbReference type="EMBL" id="ULHB01000041">
    <property type="protein sequence ID" value="SYW78388.1"/>
    <property type="molecule type" value="Genomic_DNA"/>
</dbReference>
<dbReference type="PANTHER" id="PTHR31121">
    <property type="entry name" value="ALPHA-1,2 MANNOSYLTRANSFERASE KTR1"/>
    <property type="match status" value="1"/>
</dbReference>
<dbReference type="PANTHER" id="PTHR31121:SF6">
    <property type="entry name" value="ALPHA-1,2 MANNOSYLTRANSFERASE KTR1"/>
    <property type="match status" value="1"/>
</dbReference>
<dbReference type="Gene3D" id="3.90.550.10">
    <property type="entry name" value="Spore Coat Polysaccharide Biosynthesis Protein SpsA, Chain A"/>
    <property type="match status" value="1"/>
</dbReference>
<evidence type="ECO:0000256" key="3">
    <source>
        <dbReference type="SAM" id="Phobius"/>
    </source>
</evidence>
<keyword evidence="2 4" id="KW-0808">Transferase</keyword>
<evidence type="ECO:0000313" key="4">
    <source>
        <dbReference type="EMBL" id="SAM77264.1"/>
    </source>
</evidence>
<reference evidence="4" key="2">
    <citation type="submission" date="2016-04" db="EMBL/GenBank/DDBJ databases">
        <authorList>
            <person name="Evans L.H."/>
            <person name="Alamgir A."/>
            <person name="Owens N."/>
            <person name="Weber N.D."/>
            <person name="Virtaneva K."/>
            <person name="Barbian K."/>
            <person name="Babar A."/>
            <person name="Rosenke K."/>
        </authorList>
    </citation>
    <scope>NUCLEOTIDE SEQUENCE</scope>
    <source>
        <strain evidence="4">UB2112</strain>
    </source>
</reference>
<name>A0A1K0GL73_9BASI</name>
<evidence type="ECO:0000313" key="7">
    <source>
        <dbReference type="Proteomes" id="UP000658997"/>
    </source>
</evidence>
<dbReference type="SUPFAM" id="SSF53448">
    <property type="entry name" value="Nucleotide-diphospho-sugar transferases"/>
    <property type="match status" value="1"/>
</dbReference>
<dbReference type="GO" id="GO:0000026">
    <property type="term" value="F:alpha-1,2-mannosyltransferase activity"/>
    <property type="evidence" value="ECO:0007669"/>
    <property type="project" value="TreeGrafter"/>
</dbReference>
<dbReference type="GO" id="GO:0016020">
    <property type="term" value="C:membrane"/>
    <property type="evidence" value="ECO:0007669"/>
    <property type="project" value="InterPro"/>
</dbReference>
<dbReference type="Proteomes" id="UP000179920">
    <property type="component" value="Chromosome III"/>
</dbReference>
<dbReference type="GO" id="GO:0006487">
    <property type="term" value="P:protein N-linked glycosylation"/>
    <property type="evidence" value="ECO:0007669"/>
    <property type="project" value="TreeGrafter"/>
</dbReference>
<dbReference type="Proteomes" id="UP000658997">
    <property type="component" value="Unassembled WGS sequence"/>
</dbReference>
<keyword evidence="7" id="KW-1185">Reference proteome</keyword>
<keyword evidence="3" id="KW-0472">Membrane</keyword>
<evidence type="ECO:0000313" key="5">
    <source>
        <dbReference type="EMBL" id="SYW78388.1"/>
    </source>
</evidence>
<keyword evidence="3" id="KW-1133">Transmembrane helix</keyword>
<organism evidence="4 6">
    <name type="scientific">Ustilago bromivora</name>
    <dbReference type="NCBI Taxonomy" id="307758"/>
    <lineage>
        <taxon>Eukaryota</taxon>
        <taxon>Fungi</taxon>
        <taxon>Dikarya</taxon>
        <taxon>Basidiomycota</taxon>
        <taxon>Ustilaginomycotina</taxon>
        <taxon>Ustilaginomycetes</taxon>
        <taxon>Ustilaginales</taxon>
        <taxon>Ustilaginaceae</taxon>
        <taxon>Ustilago</taxon>
    </lineage>
</organism>
<dbReference type="AlphaFoldDB" id="A0A1K0GL73"/>
<keyword evidence="4" id="KW-0328">Glycosyltransferase</keyword>
<proteinExistence type="inferred from homology"/>
<evidence type="ECO:0000256" key="2">
    <source>
        <dbReference type="ARBA" id="ARBA00022679"/>
    </source>
</evidence>
<feature type="transmembrane region" description="Helical" evidence="3">
    <location>
        <begin position="16"/>
        <end position="35"/>
    </location>
</feature>
<dbReference type="GO" id="GO:0005794">
    <property type="term" value="C:Golgi apparatus"/>
    <property type="evidence" value="ECO:0007669"/>
    <property type="project" value="TreeGrafter"/>
</dbReference>
<dbReference type="GO" id="GO:0000032">
    <property type="term" value="P:cell wall mannoprotein biosynthetic process"/>
    <property type="evidence" value="ECO:0007669"/>
    <property type="project" value="TreeGrafter"/>
</dbReference>
<sequence length="436" mass="51126">MASGFLDALFRRPQRLIVLVTIFLFVLTFSTYLSFSSNGVRNVRNGWNSLPAFSNPWQNSANGASSYPPPKSVADMYTHNLGTPSTIEELSKWAQVGDDGNLYPPTFIPQMANQAPRAKAGFIVLVRNAELQGMRESMRDVEEKFNRKYGYPWIFLNNEPFSEEFKRGVQQMTRSECRFGLIPKEHWGYPDYISQEKAAETRVKMKDIIYGSSESYRHMCRYQSGFFFRHPLTLDLDYYWRVEPGIKLYCDLDYDPFVFMQMNNKTYCFTMALYEYQETIPTLWETTKNFFAAHPDYLAKDNSLYFLTDQTNNFAESQFCGCHMWSNYEVGDLRFWRSKQYLDYFDSLDKAGGFFYERWGDAPVHSIAASLLLDRSRMHHFEDIGYFHNPWNHCPANRKKYHDTGRCNCDPKQSFDREGYSCLPRFWKGSVQGEPK</sequence>
<evidence type="ECO:0000313" key="6">
    <source>
        <dbReference type="Proteomes" id="UP000179920"/>
    </source>
</evidence>
<dbReference type="EMBL" id="LT558119">
    <property type="protein sequence ID" value="SAM77264.1"/>
    <property type="molecule type" value="Genomic_DNA"/>
</dbReference>
<dbReference type="OrthoDB" id="439943at2759"/>